<dbReference type="Pfam" id="PF00375">
    <property type="entry name" value="SDF"/>
    <property type="match status" value="1"/>
</dbReference>
<feature type="transmembrane region" description="Helical" evidence="7">
    <location>
        <begin position="72"/>
        <end position="93"/>
    </location>
</feature>
<proteinExistence type="inferred from homology"/>
<keyword evidence="4 7" id="KW-0812">Transmembrane</keyword>
<evidence type="ECO:0000256" key="4">
    <source>
        <dbReference type="ARBA" id="ARBA00022692"/>
    </source>
</evidence>
<comment type="caution">
    <text evidence="8">The sequence shown here is derived from an EMBL/GenBank/DDBJ whole genome shotgun (WGS) entry which is preliminary data.</text>
</comment>
<evidence type="ECO:0000256" key="3">
    <source>
        <dbReference type="ARBA" id="ARBA00022448"/>
    </source>
</evidence>
<comment type="subcellular location">
    <subcellularLocation>
        <location evidence="1">Membrane</location>
        <topology evidence="1">Multi-pass membrane protein</topology>
    </subcellularLocation>
</comment>
<dbReference type="GO" id="GO:0005886">
    <property type="term" value="C:plasma membrane"/>
    <property type="evidence" value="ECO:0007669"/>
    <property type="project" value="TreeGrafter"/>
</dbReference>
<evidence type="ECO:0000256" key="2">
    <source>
        <dbReference type="ARBA" id="ARBA00006148"/>
    </source>
</evidence>
<feature type="transmembrane region" description="Helical" evidence="7">
    <location>
        <begin position="175"/>
        <end position="195"/>
    </location>
</feature>
<keyword evidence="6 7" id="KW-0472">Membrane</keyword>
<organism evidence="8">
    <name type="scientific">Wolbachia pipientis</name>
    <dbReference type="NCBI Taxonomy" id="955"/>
    <lineage>
        <taxon>Bacteria</taxon>
        <taxon>Pseudomonadati</taxon>
        <taxon>Pseudomonadota</taxon>
        <taxon>Alphaproteobacteria</taxon>
        <taxon>Rickettsiales</taxon>
        <taxon>Anaplasmataceae</taxon>
        <taxon>Wolbachieae</taxon>
        <taxon>Wolbachia</taxon>
    </lineage>
</organism>
<dbReference type="OrthoDB" id="9766690at2"/>
<feature type="transmembrane region" description="Helical" evidence="7">
    <location>
        <begin position="347"/>
        <end position="367"/>
    </location>
</feature>
<reference evidence="8" key="1">
    <citation type="submission" date="2019-07" db="EMBL/GenBank/DDBJ databases">
        <title>Genome assemblies of Wolbachia strains wAlbA and wAlbB in wild caught Aedes albopictus specimens.</title>
        <authorList>
            <person name="Kulkarni A."/>
            <person name="Yu W."/>
            <person name="Xue R.-D."/>
            <person name="Ma Y."/>
            <person name="Xu J."/>
        </authorList>
    </citation>
    <scope>NUCLEOTIDE SEQUENCE</scope>
    <source>
        <strain evidence="8">FL2016</strain>
    </source>
</reference>
<dbReference type="GO" id="GO:0015293">
    <property type="term" value="F:symporter activity"/>
    <property type="evidence" value="ECO:0007669"/>
    <property type="project" value="InterPro"/>
</dbReference>
<dbReference type="SUPFAM" id="SSF118215">
    <property type="entry name" value="Proton glutamate symport protein"/>
    <property type="match status" value="1"/>
</dbReference>
<feature type="transmembrane region" description="Helical" evidence="7">
    <location>
        <begin position="136"/>
        <end position="154"/>
    </location>
</feature>
<dbReference type="PRINTS" id="PR00173">
    <property type="entry name" value="EDTRNSPORT"/>
</dbReference>
<dbReference type="Gene3D" id="1.10.3860.10">
    <property type="entry name" value="Sodium:dicarboxylate symporter"/>
    <property type="match status" value="1"/>
</dbReference>
<keyword evidence="3" id="KW-0813">Transport</keyword>
<dbReference type="AlphaFoldDB" id="A0A6H2NTW3"/>
<feature type="transmembrane region" description="Helical" evidence="7">
    <location>
        <begin position="31"/>
        <end position="52"/>
    </location>
</feature>
<accession>A0A6H2NTW3</accession>
<keyword evidence="5 7" id="KW-1133">Transmembrane helix</keyword>
<dbReference type="GO" id="GO:0015184">
    <property type="term" value="F:L-cystine transmembrane transporter activity"/>
    <property type="evidence" value="ECO:0007669"/>
    <property type="project" value="TreeGrafter"/>
</dbReference>
<dbReference type="InterPro" id="IPR036458">
    <property type="entry name" value="Na:dicarbo_symporter_sf"/>
</dbReference>
<feature type="transmembrane region" description="Helical" evidence="7">
    <location>
        <begin position="281"/>
        <end position="306"/>
    </location>
</feature>
<dbReference type="Proteomes" id="UP000217566">
    <property type="component" value="Unassembled WGS sequence"/>
</dbReference>
<evidence type="ECO:0000256" key="5">
    <source>
        <dbReference type="ARBA" id="ARBA00022989"/>
    </source>
</evidence>
<dbReference type="PANTHER" id="PTHR42865">
    <property type="entry name" value="PROTON/GLUTAMATE-ASPARTATE SYMPORTER"/>
    <property type="match status" value="1"/>
</dbReference>
<evidence type="ECO:0000256" key="6">
    <source>
        <dbReference type="ARBA" id="ARBA00023136"/>
    </source>
</evidence>
<dbReference type="InterPro" id="IPR001991">
    <property type="entry name" value="Na-dicarboxylate_symporter"/>
</dbReference>
<name>A0A6H2NTW3_WOLPI</name>
<dbReference type="EMBL" id="NWVK02000123">
    <property type="protein sequence ID" value="TVS89775.1"/>
    <property type="molecule type" value="Genomic_DNA"/>
</dbReference>
<gene>
    <name evidence="8" type="ORF">COM43_002645</name>
</gene>
<feature type="transmembrane region" description="Helical" evidence="7">
    <location>
        <begin position="318"/>
        <end position="335"/>
    </location>
</feature>
<comment type="similarity">
    <text evidence="2">Belongs to the dicarboxylate/amino acid:cation symporter (DAACS) (TC 2.A.23) family.</text>
</comment>
<evidence type="ECO:0000256" key="1">
    <source>
        <dbReference type="ARBA" id="ARBA00004141"/>
    </source>
</evidence>
<sequence>MRKFAILFSMLFAIIAYYLNSEIIFEIAKLFSDIFVSLLKLISLPLVFLSIVSTISGLKDSIEIKTLVKKTLFYTLLTTIIAAFVALLFYLLIDPVKKNFICNTIGSLDNNNYSYFSYLKSLIPSNFVQVFLENNVIGSILIAFLMGGAIVSLSKEKQDILHQIFSALFDTLLKIAQGLLKLVPLAVWSFITCFLHELKGGSKFYSLFWYFTCIMSANFVQAFLILPLLMWYKGISPIQTLKGVMPALTLAFFSKSSSATLPTTIDCVQNKLKVPKKLSSFILPICTTINMNACAAFILITVMFVAEMNGYVFSLSEMLIWIFLATSAAIGNAGVPMGCYFMATSYLISMNVPLHIMGLILPIYTIIDMFETAINVWSDICITQIINKECNSELKK</sequence>
<evidence type="ECO:0000313" key="8">
    <source>
        <dbReference type="EMBL" id="TVS89775.1"/>
    </source>
</evidence>
<protein>
    <submittedName>
        <fullName evidence="8">Dicarboxylate/amino acid:cation symporter</fullName>
    </submittedName>
</protein>
<feature type="transmembrane region" description="Helical" evidence="7">
    <location>
        <begin position="207"/>
        <end position="232"/>
    </location>
</feature>
<evidence type="ECO:0000256" key="7">
    <source>
        <dbReference type="SAM" id="Phobius"/>
    </source>
</evidence>
<dbReference type="PANTHER" id="PTHR42865:SF5">
    <property type="entry name" value="L-CYSTINE TRANSPORTER TCYP"/>
    <property type="match status" value="1"/>
</dbReference>